<dbReference type="GO" id="GO:0016787">
    <property type="term" value="F:hydrolase activity"/>
    <property type="evidence" value="ECO:0007669"/>
    <property type="project" value="InterPro"/>
</dbReference>
<dbReference type="GO" id="GO:0008170">
    <property type="term" value="F:N-methyltransferase activity"/>
    <property type="evidence" value="ECO:0007669"/>
    <property type="project" value="InterPro"/>
</dbReference>
<dbReference type="GO" id="GO:0009307">
    <property type="term" value="P:DNA restriction-modification system"/>
    <property type="evidence" value="ECO:0007669"/>
    <property type="project" value="UniProtKB-KW"/>
</dbReference>
<evidence type="ECO:0000256" key="2">
    <source>
        <dbReference type="ARBA" id="ARBA00022747"/>
    </source>
</evidence>
<dbReference type="SMART" id="SM00487">
    <property type="entry name" value="DEXDc"/>
    <property type="match status" value="1"/>
</dbReference>
<dbReference type="GO" id="GO:0003677">
    <property type="term" value="F:DNA binding"/>
    <property type="evidence" value="ECO:0007669"/>
    <property type="project" value="InterPro"/>
</dbReference>
<dbReference type="InterPro" id="IPR001650">
    <property type="entry name" value="Helicase_C-like"/>
</dbReference>
<dbReference type="GO" id="GO:0005829">
    <property type="term" value="C:cytosol"/>
    <property type="evidence" value="ECO:0007669"/>
    <property type="project" value="TreeGrafter"/>
</dbReference>
<dbReference type="Pfam" id="PF13156">
    <property type="entry name" value="Mrr_cat_2"/>
    <property type="match status" value="1"/>
</dbReference>
<keyword evidence="5" id="KW-0378">Hydrolase</keyword>
<evidence type="ECO:0000256" key="3">
    <source>
        <dbReference type="SAM" id="MobiDB-lite"/>
    </source>
</evidence>
<dbReference type="Proteomes" id="UP000549457">
    <property type="component" value="Unassembled WGS sequence"/>
</dbReference>
<dbReference type="InterPro" id="IPR029063">
    <property type="entry name" value="SAM-dependent_MTases_sf"/>
</dbReference>
<organism evidence="5 6">
    <name type="scientific">Amaricoccus macauensis</name>
    <dbReference type="NCBI Taxonomy" id="57001"/>
    <lineage>
        <taxon>Bacteria</taxon>
        <taxon>Pseudomonadati</taxon>
        <taxon>Pseudomonadota</taxon>
        <taxon>Alphaproteobacteria</taxon>
        <taxon>Rhodobacterales</taxon>
        <taxon>Paracoccaceae</taxon>
        <taxon>Amaricoccus</taxon>
    </lineage>
</organism>
<dbReference type="SMART" id="SM00490">
    <property type="entry name" value="HELICc"/>
    <property type="match status" value="1"/>
</dbReference>
<dbReference type="PROSITE" id="PS00092">
    <property type="entry name" value="N6_MTASE"/>
    <property type="match status" value="1"/>
</dbReference>
<dbReference type="InterPro" id="IPR041635">
    <property type="entry name" value="Type_ISP_LLaBIII_C"/>
</dbReference>
<dbReference type="GO" id="GO:0032259">
    <property type="term" value="P:methylation"/>
    <property type="evidence" value="ECO:0007669"/>
    <property type="project" value="InterPro"/>
</dbReference>
<name>A0A840SV01_9RHOB</name>
<dbReference type="InterPro" id="IPR014001">
    <property type="entry name" value="Helicase_ATP-bd"/>
</dbReference>
<comment type="caution">
    <text evidence="5">The sequence shown here is derived from an EMBL/GenBank/DDBJ whole genome shotgun (WGS) entry which is preliminary data.</text>
</comment>
<feature type="compositionally biased region" description="Gly residues" evidence="3">
    <location>
        <begin position="702"/>
        <end position="713"/>
    </location>
</feature>
<keyword evidence="5" id="KW-0347">Helicase</keyword>
<dbReference type="InterPro" id="IPR050742">
    <property type="entry name" value="Helicase_Restrict-Modif_Enz"/>
</dbReference>
<evidence type="ECO:0000256" key="1">
    <source>
        <dbReference type="ARBA" id="ARBA00006594"/>
    </source>
</evidence>
<dbReference type="InterPro" id="IPR003356">
    <property type="entry name" value="DNA_methylase_A-5"/>
</dbReference>
<dbReference type="Pfam" id="PF02384">
    <property type="entry name" value="N6_Mtase"/>
    <property type="match status" value="1"/>
</dbReference>
<accession>A0A840SV01</accession>
<dbReference type="InterPro" id="IPR053980">
    <property type="entry name" value="ISP_coupler"/>
</dbReference>
<dbReference type="PROSITE" id="PS51192">
    <property type="entry name" value="HELICASE_ATP_BIND_1"/>
    <property type="match status" value="1"/>
</dbReference>
<dbReference type="Gene3D" id="3.40.50.150">
    <property type="entry name" value="Vaccinia Virus protein VP39"/>
    <property type="match status" value="1"/>
</dbReference>
<proteinExistence type="inferred from homology"/>
<dbReference type="PANTHER" id="PTHR47396:SF1">
    <property type="entry name" value="ATP-DEPENDENT HELICASE IRC3-RELATED"/>
    <property type="match status" value="1"/>
</dbReference>
<dbReference type="Pfam" id="PF18135">
    <property type="entry name" value="Type_ISP_C"/>
    <property type="match status" value="1"/>
</dbReference>
<dbReference type="CDD" id="cd22333">
    <property type="entry name" value="LlaBIII_nuclease-like"/>
    <property type="match status" value="1"/>
</dbReference>
<feature type="region of interest" description="Disordered" evidence="3">
    <location>
        <begin position="697"/>
        <end position="723"/>
    </location>
</feature>
<dbReference type="InterPro" id="IPR011335">
    <property type="entry name" value="Restrct_endonuc-II-like"/>
</dbReference>
<dbReference type="SUPFAM" id="SSF52980">
    <property type="entry name" value="Restriction endonuclease-like"/>
    <property type="match status" value="1"/>
</dbReference>
<keyword evidence="5" id="KW-0547">Nucleotide-binding</keyword>
<dbReference type="Pfam" id="PF00271">
    <property type="entry name" value="Helicase_C"/>
    <property type="match status" value="1"/>
</dbReference>
<dbReference type="Gene3D" id="3.40.1350.10">
    <property type="match status" value="1"/>
</dbReference>
<protein>
    <submittedName>
        <fullName evidence="5">Putative helicase</fullName>
    </submittedName>
</protein>
<dbReference type="InterPro" id="IPR011856">
    <property type="entry name" value="tRNA_endonuc-like_dom_sf"/>
</dbReference>
<dbReference type="InterPro" id="IPR006935">
    <property type="entry name" value="Helicase/UvrB_N"/>
</dbReference>
<dbReference type="InterPro" id="IPR002052">
    <property type="entry name" value="DNA_methylase_N6_adenine_CS"/>
</dbReference>
<dbReference type="RefSeq" id="WP_184155545.1">
    <property type="nucleotide sequence ID" value="NZ_JACHFM010000011.1"/>
</dbReference>
<dbReference type="PANTHER" id="PTHR47396">
    <property type="entry name" value="TYPE I RESTRICTION ENZYME ECOKI R PROTEIN"/>
    <property type="match status" value="1"/>
</dbReference>
<dbReference type="PRINTS" id="PR00507">
    <property type="entry name" value="N12N6MTFRASE"/>
</dbReference>
<reference evidence="5 6" key="1">
    <citation type="submission" date="2020-08" db="EMBL/GenBank/DDBJ databases">
        <title>Genomic Encyclopedia of Type Strains, Phase IV (KMG-IV): sequencing the most valuable type-strain genomes for metagenomic binning, comparative biology and taxonomic classification.</title>
        <authorList>
            <person name="Goeker M."/>
        </authorList>
    </citation>
    <scope>NUCLEOTIDE SEQUENCE [LARGE SCALE GENOMIC DNA]</scope>
    <source>
        <strain evidence="5 6">DSM 101730</strain>
    </source>
</reference>
<dbReference type="EMBL" id="JACHFM010000011">
    <property type="protein sequence ID" value="MBB5224590.1"/>
    <property type="molecule type" value="Genomic_DNA"/>
</dbReference>
<evidence type="ECO:0000313" key="5">
    <source>
        <dbReference type="EMBL" id="MBB5224590.1"/>
    </source>
</evidence>
<sequence length="1649" mass="184146">MNRSVAHPAATAEEKRLHPLQALLAQYRSAARTEREKGTYFERLTIAFLEHDPIQVEQYDGIWTYAEWAKKNGWDGRDTGIDLVAKLRHEHGYAAIQCKFYDPDHRIRKEDIDSFISASGKDPFKRRVIIDTTQKEWSENAETMIRGQAIPAIRIGLLDLQESPIQWEVFAAKDEIVLAEKKKLRPHQSDALRDVRNGLAQADRGKMIMACGTGKTFTSLKIAEDLVGKGGSVLYLVPSLALMSQTVREWTADAEIPLRSFAVCSDSQVGKRRQNSDDIAEIDILDLAFPATTDAARLTFRAKVAAPDELTVVFATYQSIQVIADAQKTHGLPAFDLIVCDEAHRTTGATLAGEDESNFVKVHSDATIRGKKRLYMTATPRIFGDSVKARAEEADAILASMDDEALFGETLFYRGFSWAVQNSLLSDYKVVVLAMDEGLVSAAVQKRLGDGTSELVLDDATKIVGCYKALTKADMKLDVAADPLPMKRAVAFCKDIRSSKLIRDEFAAVVNEFLGTDDLIDDDDEEAAGQLRCEIEHVDGTFNAKRRGVLLDWLKSETGENVCRILTNARCLSEGVDVPALDAIMFLHPRKSQIDVVQSVGRVMRRAEGKKMGYVILPVGVPAGVPPEQALSDNEKYRVVWQILNALRAHDDRFDATINKALLGQDVSGSIEIIGVTADSEELKAVTATVHDLPTRAKKRGSGIGTSGCGARGSDGDSTAPQQGELSFSVDEFSRAIMAKIVKKCGTRDYWEDWATNIAEIAKNHITRLTGILKEPGTAARVAFDGFLGELRDDLNDSITEADAIEMLAQHIITRPVFEVLFEGHQFTSENPVSRAMQRVLDVLDEANLDKESKDLEKFYASVRMRATGITDPQAKQRLIVELYDKFFRKAFPRTTEKLGIVYTPVEIVDFIIHSVNEMLLEHFGQTLGSKGVHIIDPFVGTGTFITRLLQSGLIGPEEMERKYREELHANEIVLLAYYIAAINIEAVYHGIMDGDYVPFEGICLTDTFQMYESDDLISHYMPDNSERRRKQKATDIRVIVGNPPYSVGQETVDDNNENVSYPQLDSRIRDTYAAHTASSLKRKLYDSYIRAIRWASDRIGEAGIVAYVTNAGWIEGTGADGMRACLAKEFTDLYVFHLRGNQRTSGERSRKEGGKIFGSGSRAPIAISVFVKNPDAAEHGRIFFHDIGDYLDQKQKLTIIRDFGAVSGIRKSDGWQAINPDDQNDWLNQRDTNFDKFIIIGDKKCKSDPNLFSVYSLGVATGRDAWAYNYSKHSLKSNIDKMIDIYNVERARVSGLPGKLEDHLTFDGSKISWTVGLKRDAARNLPLSSSDGTFIESLYRPFDHEWLFFGPRLNERTGQMSQVFEDGMAENLVIGLPGPGFRGAFSVLMSNRVPALHAADRDGAQYFPLYLYEPQGEESEGLFRSRSSGPKRRDAITDAGLAYFEAAYPGEAITKEDIFYYVYGLLHSRDYRDRFADNLTKELPRIPGVKTYADFRAFSDAGRRLGDLHVNYETVGPYPVNYKQGDPRTWVVKNPEAFYRVTKMKFGGIRGGIDKSTVIYNADITMQDVPLEAYEYVVNGKPALEWVMERQVVKTDKDSGIVNDANRYAIETVGDPAYPLELFQRVITVSLETMKIVRGLPKLELPDS</sequence>
<keyword evidence="6" id="KW-1185">Reference proteome</keyword>
<keyword evidence="5" id="KW-0067">ATP-binding</keyword>
<dbReference type="InterPro" id="IPR039442">
    <property type="entry name" value="Mrr-like_dom"/>
</dbReference>
<dbReference type="SUPFAM" id="SSF52540">
    <property type="entry name" value="P-loop containing nucleoside triphosphate hydrolases"/>
    <property type="match status" value="1"/>
</dbReference>
<dbReference type="Pfam" id="PF04851">
    <property type="entry name" value="ResIII"/>
    <property type="match status" value="1"/>
</dbReference>
<keyword evidence="2" id="KW-0680">Restriction system</keyword>
<evidence type="ECO:0000313" key="6">
    <source>
        <dbReference type="Proteomes" id="UP000549457"/>
    </source>
</evidence>
<evidence type="ECO:0000259" key="4">
    <source>
        <dbReference type="PROSITE" id="PS51192"/>
    </source>
</evidence>
<dbReference type="GO" id="GO:0004386">
    <property type="term" value="F:helicase activity"/>
    <property type="evidence" value="ECO:0007669"/>
    <property type="project" value="UniProtKB-KW"/>
</dbReference>
<dbReference type="SUPFAM" id="SSF53335">
    <property type="entry name" value="S-adenosyl-L-methionine-dependent methyltransferases"/>
    <property type="match status" value="1"/>
</dbReference>
<comment type="similarity">
    <text evidence="1">Belongs to the N(4)/N(6)-methyltransferase family.</text>
</comment>
<dbReference type="GO" id="GO:0005524">
    <property type="term" value="F:ATP binding"/>
    <property type="evidence" value="ECO:0007669"/>
    <property type="project" value="InterPro"/>
</dbReference>
<dbReference type="Pfam" id="PF22240">
    <property type="entry name" value="ISP_coupler"/>
    <property type="match status" value="1"/>
</dbReference>
<dbReference type="Gene3D" id="3.40.50.300">
    <property type="entry name" value="P-loop containing nucleotide triphosphate hydrolases"/>
    <property type="match status" value="2"/>
</dbReference>
<dbReference type="InterPro" id="IPR027417">
    <property type="entry name" value="P-loop_NTPase"/>
</dbReference>
<gene>
    <name evidence="5" type="ORF">HNP73_004561</name>
</gene>
<feature type="domain" description="Helicase ATP-binding" evidence="4">
    <location>
        <begin position="196"/>
        <end position="380"/>
    </location>
</feature>